<accession>A0A0K1PS12</accession>
<keyword evidence="3" id="KW-1185">Reference proteome</keyword>
<name>A0A0K1PS12_9BACT</name>
<evidence type="ECO:0000313" key="3">
    <source>
        <dbReference type="Proteomes" id="UP000064967"/>
    </source>
</evidence>
<proteinExistence type="predicted"/>
<dbReference type="Proteomes" id="UP000064967">
    <property type="component" value="Chromosome"/>
</dbReference>
<feature type="compositionally biased region" description="Polar residues" evidence="1">
    <location>
        <begin position="1"/>
        <end position="15"/>
    </location>
</feature>
<feature type="region of interest" description="Disordered" evidence="1">
    <location>
        <begin position="1"/>
        <end position="24"/>
    </location>
</feature>
<dbReference type="STRING" id="1391654.AKJ09_02989"/>
<organism evidence="2 3">
    <name type="scientific">Labilithrix luteola</name>
    <dbReference type="NCBI Taxonomy" id="1391654"/>
    <lineage>
        <taxon>Bacteria</taxon>
        <taxon>Pseudomonadati</taxon>
        <taxon>Myxococcota</taxon>
        <taxon>Polyangia</taxon>
        <taxon>Polyangiales</taxon>
        <taxon>Labilitrichaceae</taxon>
        <taxon>Labilithrix</taxon>
    </lineage>
</organism>
<gene>
    <name evidence="2" type="ORF">AKJ09_02989</name>
</gene>
<dbReference type="AlphaFoldDB" id="A0A0K1PS12"/>
<evidence type="ECO:0000256" key="1">
    <source>
        <dbReference type="SAM" id="MobiDB-lite"/>
    </source>
</evidence>
<sequence>MGLRATSSAETMASSKTRRDGPHPKVCGRCGIIYGEREWNALDEFGTMQRADVEPLVVGWRESTFIDLRRCRGCGVVLARLVAR</sequence>
<dbReference type="EMBL" id="CP012333">
    <property type="protein sequence ID" value="AKU96325.1"/>
    <property type="molecule type" value="Genomic_DNA"/>
</dbReference>
<protein>
    <submittedName>
        <fullName evidence="2">Uncharacterized protein</fullName>
    </submittedName>
</protein>
<reference evidence="2 3" key="1">
    <citation type="submission" date="2015-08" db="EMBL/GenBank/DDBJ databases">
        <authorList>
            <person name="Babu N.S."/>
            <person name="Beckwith C.J."/>
            <person name="Beseler K.G."/>
            <person name="Brison A."/>
            <person name="Carone J.V."/>
            <person name="Caskin T.P."/>
            <person name="Diamond M."/>
            <person name="Durham M.E."/>
            <person name="Foxe J.M."/>
            <person name="Go M."/>
            <person name="Henderson B.A."/>
            <person name="Jones I.B."/>
            <person name="McGettigan J.A."/>
            <person name="Micheletti S.J."/>
            <person name="Nasrallah M.E."/>
            <person name="Ortiz D."/>
            <person name="Piller C.R."/>
            <person name="Privatt S.R."/>
            <person name="Schneider S.L."/>
            <person name="Sharp S."/>
            <person name="Smith T.C."/>
            <person name="Stanton J.D."/>
            <person name="Ullery H.E."/>
            <person name="Wilson R.J."/>
            <person name="Serrano M.G."/>
            <person name="Buck G."/>
            <person name="Lee V."/>
            <person name="Wang Y."/>
            <person name="Carvalho R."/>
            <person name="Voegtly L."/>
            <person name="Shi R."/>
            <person name="Duckworth R."/>
            <person name="Johnson A."/>
            <person name="Loviza R."/>
            <person name="Walstead R."/>
            <person name="Shah Z."/>
            <person name="Kiflezghi M."/>
            <person name="Wade K."/>
            <person name="Ball S.L."/>
            <person name="Bradley K.W."/>
            <person name="Asai D.J."/>
            <person name="Bowman C.A."/>
            <person name="Russell D.A."/>
            <person name="Pope W.H."/>
            <person name="Jacobs-Sera D."/>
            <person name="Hendrix R.W."/>
            <person name="Hatfull G.F."/>
        </authorList>
    </citation>
    <scope>NUCLEOTIDE SEQUENCE [LARGE SCALE GENOMIC DNA]</scope>
    <source>
        <strain evidence="2 3">DSM 27648</strain>
    </source>
</reference>
<evidence type="ECO:0000313" key="2">
    <source>
        <dbReference type="EMBL" id="AKU96325.1"/>
    </source>
</evidence>
<dbReference type="KEGG" id="llu:AKJ09_02989"/>